<organism evidence="9 10">
    <name type="scientific">Parachitinimonas caeni</name>
    <dbReference type="NCBI Taxonomy" id="3031301"/>
    <lineage>
        <taxon>Bacteria</taxon>
        <taxon>Pseudomonadati</taxon>
        <taxon>Pseudomonadota</taxon>
        <taxon>Betaproteobacteria</taxon>
        <taxon>Neisseriales</taxon>
        <taxon>Chitinibacteraceae</taxon>
        <taxon>Parachitinimonas</taxon>
    </lineage>
</organism>
<comment type="function">
    <text evidence="1 7">RNaseP catalyzes the removal of the 5'-leader sequence from pre-tRNA to produce the mature 5'-terminus. It can also cleave other RNA substrates such as 4.5S RNA. The protein component plays an auxiliary but essential role in vivo by binding to the 5'-leader sequence and broadening the substrate specificity of the ribozyme.</text>
</comment>
<evidence type="ECO:0000256" key="1">
    <source>
        <dbReference type="ARBA" id="ARBA00002663"/>
    </source>
</evidence>
<keyword evidence="6 7" id="KW-0694">RNA-binding</keyword>
<evidence type="ECO:0000256" key="7">
    <source>
        <dbReference type="HAMAP-Rule" id="MF_00227"/>
    </source>
</evidence>
<reference evidence="9" key="1">
    <citation type="submission" date="2023-03" db="EMBL/GenBank/DDBJ databases">
        <title>Chitinimonas shenzhenensis gen. nov., sp. nov., a novel member of family Burkholderiaceae isolated from activated sludge collected in Shen Zhen, China.</title>
        <authorList>
            <person name="Wang X."/>
        </authorList>
    </citation>
    <scope>NUCLEOTIDE SEQUENCE</scope>
    <source>
        <strain evidence="9">DQS-5</strain>
    </source>
</reference>
<dbReference type="InterPro" id="IPR020568">
    <property type="entry name" value="Ribosomal_Su5_D2-typ_SF"/>
</dbReference>
<evidence type="ECO:0000256" key="6">
    <source>
        <dbReference type="ARBA" id="ARBA00022884"/>
    </source>
</evidence>
<evidence type="ECO:0000256" key="2">
    <source>
        <dbReference type="ARBA" id="ARBA00022694"/>
    </source>
</evidence>
<comment type="catalytic activity">
    <reaction evidence="7">
        <text>Endonucleolytic cleavage of RNA, removing 5'-extranucleotides from tRNA precursor.</text>
        <dbReference type="EC" id="3.1.26.5"/>
    </reaction>
</comment>
<proteinExistence type="inferred from homology"/>
<keyword evidence="2 7" id="KW-0819">tRNA processing</keyword>
<evidence type="ECO:0000313" key="10">
    <source>
        <dbReference type="Proteomes" id="UP001172778"/>
    </source>
</evidence>
<dbReference type="InterPro" id="IPR020539">
    <property type="entry name" value="RNase_P_CS"/>
</dbReference>
<dbReference type="NCBIfam" id="TIGR00188">
    <property type="entry name" value="rnpA"/>
    <property type="match status" value="1"/>
</dbReference>
<evidence type="ECO:0000256" key="8">
    <source>
        <dbReference type="NCBIfam" id="TIGR00188"/>
    </source>
</evidence>
<dbReference type="PANTHER" id="PTHR33992:SF1">
    <property type="entry name" value="RIBONUCLEASE P PROTEIN COMPONENT"/>
    <property type="match status" value="1"/>
</dbReference>
<comment type="similarity">
    <text evidence="7">Belongs to the RnpA family.</text>
</comment>
<comment type="subunit">
    <text evidence="7">Consists of a catalytic RNA component (M1 or rnpB) and a protein subunit.</text>
</comment>
<evidence type="ECO:0000256" key="4">
    <source>
        <dbReference type="ARBA" id="ARBA00022759"/>
    </source>
</evidence>
<keyword evidence="5 7" id="KW-0378">Hydrolase</keyword>
<keyword evidence="10" id="KW-1185">Reference proteome</keyword>
<dbReference type="EC" id="3.1.26.5" evidence="7 8"/>
<evidence type="ECO:0000256" key="5">
    <source>
        <dbReference type="ARBA" id="ARBA00022801"/>
    </source>
</evidence>
<dbReference type="PROSITE" id="PS00648">
    <property type="entry name" value="RIBONUCLEASE_P"/>
    <property type="match status" value="1"/>
</dbReference>
<dbReference type="Gene3D" id="3.30.230.10">
    <property type="match status" value="1"/>
</dbReference>
<dbReference type="InterPro" id="IPR014721">
    <property type="entry name" value="Ribsml_uS5_D2-typ_fold_subgr"/>
</dbReference>
<gene>
    <name evidence="7 9" type="primary">rnpA</name>
    <name evidence="9" type="ORF">PZA18_00850</name>
</gene>
<name>A0ABT7DR99_9NEIS</name>
<dbReference type="PANTHER" id="PTHR33992">
    <property type="entry name" value="RIBONUCLEASE P PROTEIN COMPONENT"/>
    <property type="match status" value="1"/>
</dbReference>
<sequence>MASNTNRFSRLDRLIKTDEFSSVFNLRYQAGNELFQIWVKPNSLSRGRLGLVVSKRVDKRAVGRNRIKRQVREWFRLNPEVTCGLDWVVRAKKRLGREDGMLARAALERLAKRLQQCRNSSSA</sequence>
<evidence type="ECO:0000256" key="3">
    <source>
        <dbReference type="ARBA" id="ARBA00022722"/>
    </source>
</evidence>
<dbReference type="HAMAP" id="MF_00227">
    <property type="entry name" value="RNase_P"/>
    <property type="match status" value="1"/>
</dbReference>
<dbReference type="Proteomes" id="UP001172778">
    <property type="component" value="Unassembled WGS sequence"/>
</dbReference>
<keyword evidence="3 7" id="KW-0540">Nuclease</keyword>
<evidence type="ECO:0000313" key="9">
    <source>
        <dbReference type="EMBL" id="MDK2122591.1"/>
    </source>
</evidence>
<dbReference type="EMBL" id="JARRAF010000001">
    <property type="protein sequence ID" value="MDK2122591.1"/>
    <property type="molecule type" value="Genomic_DNA"/>
</dbReference>
<keyword evidence="4 7" id="KW-0255">Endonuclease</keyword>
<protein>
    <recommendedName>
        <fullName evidence="7 8">Ribonuclease P protein component</fullName>
        <shortName evidence="7">RNase P protein</shortName>
        <shortName evidence="7">RNaseP protein</shortName>
        <ecNumber evidence="7 8">3.1.26.5</ecNumber>
    </recommendedName>
    <alternativeName>
        <fullName evidence="7">Protein C5</fullName>
    </alternativeName>
</protein>
<dbReference type="SUPFAM" id="SSF54211">
    <property type="entry name" value="Ribosomal protein S5 domain 2-like"/>
    <property type="match status" value="1"/>
</dbReference>
<dbReference type="InterPro" id="IPR000100">
    <property type="entry name" value="RNase_P"/>
</dbReference>
<accession>A0ABT7DR99</accession>
<dbReference type="GO" id="GO:0004526">
    <property type="term" value="F:ribonuclease P activity"/>
    <property type="evidence" value="ECO:0007669"/>
    <property type="project" value="UniProtKB-EC"/>
</dbReference>
<dbReference type="Pfam" id="PF00825">
    <property type="entry name" value="Ribonuclease_P"/>
    <property type="match status" value="1"/>
</dbReference>
<dbReference type="RefSeq" id="WP_284098874.1">
    <property type="nucleotide sequence ID" value="NZ_JARRAF010000001.1"/>
</dbReference>
<comment type="caution">
    <text evidence="9">The sequence shown here is derived from an EMBL/GenBank/DDBJ whole genome shotgun (WGS) entry which is preliminary data.</text>
</comment>